<gene>
    <name evidence="2" type="ORF">DRO04_01855</name>
</gene>
<dbReference type="AlphaFoldDB" id="A0A497JIQ6"/>
<keyword evidence="1" id="KW-0472">Membrane</keyword>
<comment type="caution">
    <text evidence="2">The sequence shown here is derived from an EMBL/GenBank/DDBJ whole genome shotgun (WGS) entry which is preliminary data.</text>
</comment>
<reference evidence="2 3" key="1">
    <citation type="submission" date="2018-06" db="EMBL/GenBank/DDBJ databases">
        <title>Extensive metabolic versatility and redundancy in microbially diverse, dynamic hydrothermal sediments.</title>
        <authorList>
            <person name="Dombrowski N."/>
            <person name="Teske A."/>
            <person name="Baker B.J."/>
        </authorList>
    </citation>
    <scope>NUCLEOTIDE SEQUENCE [LARGE SCALE GENOMIC DNA]</scope>
    <source>
        <strain evidence="2">B51_G17</strain>
    </source>
</reference>
<name>A0A497JIQ6_9ARCH</name>
<keyword evidence="1" id="KW-1133">Transmembrane helix</keyword>
<dbReference type="Proteomes" id="UP000278031">
    <property type="component" value="Unassembled WGS sequence"/>
</dbReference>
<sequence length="148" mass="16467">MPLYEEAPAVEISKEKITKLLPLVLGVLALLLIICAIIAFTTPKPIILELRPSHLKVGQGKSMLKVVVTNTFENEMVASLRIYAADETSLEINPKDQPTAKLAKGESREYYYEVIPSNAALPGKYLITAELHLGEKTFIQQIYLTLEK</sequence>
<feature type="transmembrane region" description="Helical" evidence="1">
    <location>
        <begin position="20"/>
        <end position="41"/>
    </location>
</feature>
<keyword evidence="1" id="KW-0812">Transmembrane</keyword>
<dbReference type="EMBL" id="QMWP01000058">
    <property type="protein sequence ID" value="RLG70499.1"/>
    <property type="molecule type" value="Genomic_DNA"/>
</dbReference>
<evidence type="ECO:0000256" key="1">
    <source>
        <dbReference type="SAM" id="Phobius"/>
    </source>
</evidence>
<organism evidence="2 3">
    <name type="scientific">Candidatus Iainarchaeum sp</name>
    <dbReference type="NCBI Taxonomy" id="3101447"/>
    <lineage>
        <taxon>Archaea</taxon>
        <taxon>Candidatus Iainarchaeota</taxon>
        <taxon>Candidatus Iainarchaeia</taxon>
        <taxon>Candidatus Iainarchaeales</taxon>
        <taxon>Candidatus Iainarchaeaceae</taxon>
        <taxon>Candidatus Iainarchaeum</taxon>
    </lineage>
</organism>
<evidence type="ECO:0000313" key="2">
    <source>
        <dbReference type="EMBL" id="RLG70499.1"/>
    </source>
</evidence>
<proteinExistence type="predicted"/>
<evidence type="ECO:0000313" key="3">
    <source>
        <dbReference type="Proteomes" id="UP000278031"/>
    </source>
</evidence>
<accession>A0A497JIQ6</accession>
<protein>
    <submittedName>
        <fullName evidence="2">Uncharacterized protein</fullName>
    </submittedName>
</protein>